<dbReference type="AlphaFoldDB" id="A0A061C759"/>
<dbReference type="GO" id="GO:0016491">
    <property type="term" value="F:oxidoreductase activity"/>
    <property type="evidence" value="ECO:0007669"/>
    <property type="project" value="UniProtKB-KW"/>
</dbReference>
<protein>
    <submittedName>
        <fullName evidence="5">Nitroreductase</fullName>
    </submittedName>
</protein>
<feature type="domain" description="Nitroreductase" evidence="4">
    <location>
        <begin position="8"/>
        <end position="196"/>
    </location>
</feature>
<dbReference type="InterPro" id="IPR000415">
    <property type="entry name" value="Nitroreductase-like"/>
</dbReference>
<reference evidence="5" key="1">
    <citation type="submission" date="2018-07" db="EMBL/GenBank/DDBJ databases">
        <authorList>
            <person name="Somerville V."/>
        </authorList>
    </citation>
    <scope>NUCLEOTIDE SEQUENCE</scope>
    <source>
        <strain evidence="5">NWC_2_2</strain>
    </source>
</reference>
<dbReference type="PANTHER" id="PTHR23026">
    <property type="entry name" value="NADPH NITROREDUCTASE"/>
    <property type="match status" value="1"/>
</dbReference>
<evidence type="ECO:0000256" key="3">
    <source>
        <dbReference type="ARBA" id="ARBA00023002"/>
    </source>
</evidence>
<evidence type="ECO:0000313" key="6">
    <source>
        <dbReference type="EMBL" id="MCD5562564.1"/>
    </source>
</evidence>
<dbReference type="Gene3D" id="3.40.109.10">
    <property type="entry name" value="NADH Oxidase"/>
    <property type="match status" value="1"/>
</dbReference>
<evidence type="ECO:0000256" key="2">
    <source>
        <dbReference type="ARBA" id="ARBA00022643"/>
    </source>
</evidence>
<keyword evidence="2" id="KW-0288">FMN</keyword>
<keyword evidence="3" id="KW-0560">Oxidoreductase</keyword>
<dbReference type="OrthoDB" id="9812105at2"/>
<dbReference type="EMBL" id="CP031023">
    <property type="protein sequence ID" value="AZA16331.1"/>
    <property type="molecule type" value="Genomic_DNA"/>
</dbReference>
<dbReference type="InterPro" id="IPR050627">
    <property type="entry name" value="Nitroreductase/BluB"/>
</dbReference>
<evidence type="ECO:0000256" key="1">
    <source>
        <dbReference type="ARBA" id="ARBA00022630"/>
    </source>
</evidence>
<name>A0A061C759_LACDL</name>
<keyword evidence="1" id="KW-0285">Flavoprotein</keyword>
<dbReference type="CDD" id="cd02136">
    <property type="entry name" value="PnbA_NfnB-like"/>
    <property type="match status" value="1"/>
</dbReference>
<dbReference type="EMBL" id="JAJNUY010000001">
    <property type="protein sequence ID" value="MCD5562564.1"/>
    <property type="molecule type" value="Genomic_DNA"/>
</dbReference>
<sequence length="220" mass="24936">MTDAIDTIKSRHSTRYFDQGKEPSRADLEEVIRLAGLAPSWVDSQPWRVYLAMGETAKKIHARHLALAEAGTAASPDWETWHREDWDPYPRENMARHNQASQEYLNTPELLDLRTNILQKNLYYAPAIAYLTIPKQSNLWSVYDLGAFAQTLALAAKAKGIDSMPAYEFVKYPASVREIMGIPEDQTLAMGIGLGYGKDEYINGYQAPRRDLPDFLTIKD</sequence>
<dbReference type="InterPro" id="IPR029479">
    <property type="entry name" value="Nitroreductase"/>
</dbReference>
<dbReference type="Pfam" id="PF00881">
    <property type="entry name" value="Nitroreductase"/>
    <property type="match status" value="1"/>
</dbReference>
<gene>
    <name evidence="5" type="ORF">DQL93_07390</name>
    <name evidence="6" type="ORF">LOB85_00015</name>
</gene>
<organism evidence="5">
    <name type="scientific">Lactobacillus delbrueckii subsp. lactis</name>
    <dbReference type="NCBI Taxonomy" id="29397"/>
    <lineage>
        <taxon>Bacteria</taxon>
        <taxon>Bacillati</taxon>
        <taxon>Bacillota</taxon>
        <taxon>Bacilli</taxon>
        <taxon>Lactobacillales</taxon>
        <taxon>Lactobacillaceae</taxon>
        <taxon>Lactobacillus</taxon>
    </lineage>
</organism>
<evidence type="ECO:0000313" key="5">
    <source>
        <dbReference type="EMBL" id="AZA16331.1"/>
    </source>
</evidence>
<reference evidence="6 7" key="2">
    <citation type="submission" date="2021-12" db="EMBL/GenBank/DDBJ databases">
        <title>Antimicrobial susceptibility of Lactobacillus delbrueckii subsp. lactis obtained from milk products and other habitats.</title>
        <authorList>
            <person name="Shani N."/>
        </authorList>
    </citation>
    <scope>NUCLEOTIDE SEQUENCE [LARGE SCALE GENOMIC DNA]</scope>
    <source>
        <strain evidence="6 7">FAM 21755</strain>
    </source>
</reference>
<dbReference type="SUPFAM" id="SSF55469">
    <property type="entry name" value="FMN-dependent nitroreductase-like"/>
    <property type="match status" value="1"/>
</dbReference>
<dbReference type="Proteomes" id="UP001200334">
    <property type="component" value="Unassembled WGS sequence"/>
</dbReference>
<evidence type="ECO:0000259" key="4">
    <source>
        <dbReference type="Pfam" id="PF00881"/>
    </source>
</evidence>
<evidence type="ECO:0000313" key="7">
    <source>
        <dbReference type="Proteomes" id="UP001200334"/>
    </source>
</evidence>
<dbReference type="PANTHER" id="PTHR23026:SF90">
    <property type="entry name" value="IODOTYROSINE DEIODINASE 1"/>
    <property type="match status" value="1"/>
</dbReference>
<dbReference type="RefSeq" id="WP_016396318.1">
    <property type="nucleotide sequence ID" value="NZ_BJLO01000040.1"/>
</dbReference>
<proteinExistence type="predicted"/>
<accession>A0A061C759</accession>